<organism evidence="2 3">
    <name type="scientific">Funneliformis mosseae</name>
    <name type="common">Endomycorrhizal fungus</name>
    <name type="synonym">Glomus mosseae</name>
    <dbReference type="NCBI Taxonomy" id="27381"/>
    <lineage>
        <taxon>Eukaryota</taxon>
        <taxon>Fungi</taxon>
        <taxon>Fungi incertae sedis</taxon>
        <taxon>Mucoromycota</taxon>
        <taxon>Glomeromycotina</taxon>
        <taxon>Glomeromycetes</taxon>
        <taxon>Glomerales</taxon>
        <taxon>Glomeraceae</taxon>
        <taxon>Funneliformis</taxon>
    </lineage>
</organism>
<gene>
    <name evidence="2" type="ORF">FMOSSE_LOCUS14326</name>
</gene>
<keyword evidence="1" id="KW-0175">Coiled coil</keyword>
<feature type="coiled-coil region" evidence="1">
    <location>
        <begin position="6"/>
        <end position="76"/>
    </location>
</feature>
<proteinExistence type="predicted"/>
<accession>A0A9N9N8N8</accession>
<name>A0A9N9N8N8_FUNMO</name>
<dbReference type="Proteomes" id="UP000789375">
    <property type="component" value="Unassembled WGS sequence"/>
</dbReference>
<feature type="non-terminal residue" evidence="2">
    <location>
        <position position="1"/>
    </location>
</feature>
<keyword evidence="3" id="KW-1185">Reference proteome</keyword>
<protein>
    <submittedName>
        <fullName evidence="2">13163_t:CDS:1</fullName>
    </submittedName>
</protein>
<evidence type="ECO:0000256" key="1">
    <source>
        <dbReference type="SAM" id="Coils"/>
    </source>
</evidence>
<sequence>DLKKRIKELEKSNEVLRSLFEETKVNINNLEEKVEEEAKTKQEIINILEEKVRVQEEETKVNITNLEEKVKELEVISKK</sequence>
<comment type="caution">
    <text evidence="2">The sequence shown here is derived from an EMBL/GenBank/DDBJ whole genome shotgun (WGS) entry which is preliminary data.</text>
</comment>
<reference evidence="2" key="1">
    <citation type="submission" date="2021-06" db="EMBL/GenBank/DDBJ databases">
        <authorList>
            <person name="Kallberg Y."/>
            <person name="Tangrot J."/>
            <person name="Rosling A."/>
        </authorList>
    </citation>
    <scope>NUCLEOTIDE SEQUENCE</scope>
    <source>
        <strain evidence="2">87-6 pot B 2015</strain>
    </source>
</reference>
<dbReference type="AlphaFoldDB" id="A0A9N9N8N8"/>
<dbReference type="EMBL" id="CAJVPP010010624">
    <property type="protein sequence ID" value="CAG8711110.1"/>
    <property type="molecule type" value="Genomic_DNA"/>
</dbReference>
<evidence type="ECO:0000313" key="3">
    <source>
        <dbReference type="Proteomes" id="UP000789375"/>
    </source>
</evidence>
<evidence type="ECO:0000313" key="2">
    <source>
        <dbReference type="EMBL" id="CAG8711110.1"/>
    </source>
</evidence>